<protein>
    <submittedName>
        <fullName evidence="1">Uncharacterized protein</fullName>
    </submittedName>
</protein>
<gene>
    <name evidence="1" type="ORF">PQR01_30325</name>
</gene>
<organism evidence="1 2">
    <name type="scientific">Paraburkholderia rhynchosiae</name>
    <dbReference type="NCBI Taxonomy" id="487049"/>
    <lineage>
        <taxon>Bacteria</taxon>
        <taxon>Pseudomonadati</taxon>
        <taxon>Pseudomonadota</taxon>
        <taxon>Betaproteobacteria</taxon>
        <taxon>Burkholderiales</taxon>
        <taxon>Burkholderiaceae</taxon>
        <taxon>Paraburkholderia</taxon>
    </lineage>
</organism>
<keyword evidence="2" id="KW-1185">Reference proteome</keyword>
<evidence type="ECO:0000313" key="1">
    <source>
        <dbReference type="EMBL" id="MFM0107643.1"/>
    </source>
</evidence>
<name>A0ACC7NJ93_9BURK</name>
<dbReference type="Proteomes" id="UP001629235">
    <property type="component" value="Unassembled WGS sequence"/>
</dbReference>
<proteinExistence type="predicted"/>
<reference evidence="1 2" key="1">
    <citation type="journal article" date="2024" name="Chem. Sci.">
        <title>Discovery of megapolipeptins by genome mining of a Burkholderiales bacteria collection.</title>
        <authorList>
            <person name="Paulo B.S."/>
            <person name="Recchia M.J.J."/>
            <person name="Lee S."/>
            <person name="Fergusson C.H."/>
            <person name="Romanowski S.B."/>
            <person name="Hernandez A."/>
            <person name="Krull N."/>
            <person name="Liu D.Y."/>
            <person name="Cavanagh H."/>
            <person name="Bos A."/>
            <person name="Gray C.A."/>
            <person name="Murphy B.T."/>
            <person name="Linington R.G."/>
            <person name="Eustaquio A.S."/>
        </authorList>
    </citation>
    <scope>NUCLEOTIDE SEQUENCE [LARGE SCALE GENOMIC DNA]</scope>
    <source>
        <strain evidence="1 2">RL18-126-BIB-B</strain>
    </source>
</reference>
<evidence type="ECO:0000313" key="2">
    <source>
        <dbReference type="Proteomes" id="UP001629235"/>
    </source>
</evidence>
<comment type="caution">
    <text evidence="1">The sequence shown here is derived from an EMBL/GenBank/DDBJ whole genome shotgun (WGS) entry which is preliminary data.</text>
</comment>
<sequence length="103" mass="11317">MKGGRSIDEINSLFSYTGYHITLQMAHGLVERGLLRISEEGTSAKWELTDQGRNTTLHIIAAAKAIEDGIIGKIGYLETVALKNLLKQLISETDPGLAHPWDN</sequence>
<dbReference type="EMBL" id="JAQQDW010000086">
    <property type="protein sequence ID" value="MFM0107643.1"/>
    <property type="molecule type" value="Genomic_DNA"/>
</dbReference>
<accession>A0ACC7NJ93</accession>